<dbReference type="EMBL" id="SBIJ01000023">
    <property type="protein sequence ID" value="TNH43027.1"/>
    <property type="molecule type" value="Genomic_DNA"/>
</dbReference>
<comment type="caution">
    <text evidence="1">The sequence shown here is derived from an EMBL/GenBank/DDBJ whole genome shotgun (WGS) entry which is preliminary data.</text>
</comment>
<dbReference type="AlphaFoldDB" id="A0A5C4RHH3"/>
<dbReference type="RefSeq" id="WP_139656113.1">
    <property type="nucleotide sequence ID" value="NZ_CAWOQH010000146.1"/>
</dbReference>
<evidence type="ECO:0000313" key="1">
    <source>
        <dbReference type="EMBL" id="TNH43027.1"/>
    </source>
</evidence>
<proteinExistence type="predicted"/>
<evidence type="ECO:0000313" key="2">
    <source>
        <dbReference type="Proteomes" id="UP000307592"/>
    </source>
</evidence>
<name>A0A5C4RHH3_PHOLU</name>
<sequence length="501" mass="55000">MSTFTADIVSGVTVLEECPVVITVTYSGDDTHKVTDSTDIVYDNPKNTSFDDIPRISRDVEKNTCTAKFVVTATSGAGDFTITFSMDQATDPDAKLEIACHSIDKNGFSYAAFEPIIIGDSLIKDLSPAADNEQPSGFNGSLLVNLYALSKTNDPLPYFQIPLVIDNLVRIFGYDGDRLTEEIFPFIQELDNNKYYINTNNEGFVALKVFPSQEEGGNYAVNMFTDLQGFSKKSSSNILFITEDVAPTLVKPDIEELNGDRLTPSVGNSSTGFHVSIPFYEDVKLKDRIFLMIKEGNNETQSMSAVITDLSQLDIPSILVPYASVPNIGNNGLYYYVADVIGNITMSSALYFDLTKSVPNIPPEIKRILARPRIFNHKRQEEFSWPGKISLKYILGGGLDAHIAVGKNSGIEVNSVINVRIYVNGIINEEPSSKIYSIDPHTVTADEAAVGEAIIPLGMAPFINVDSHFDGTPGSVYITYSVGQNESKIWFGHIDTVPPRK</sequence>
<accession>A0A5C4RHH3</accession>
<organism evidence="1 2">
    <name type="scientific">Photorhabdus luminescens subsp. sonorensis</name>
    <dbReference type="NCBI Taxonomy" id="1173677"/>
    <lineage>
        <taxon>Bacteria</taxon>
        <taxon>Pseudomonadati</taxon>
        <taxon>Pseudomonadota</taxon>
        <taxon>Gammaproteobacteria</taxon>
        <taxon>Enterobacterales</taxon>
        <taxon>Morganellaceae</taxon>
        <taxon>Photorhabdus</taxon>
    </lineage>
</organism>
<gene>
    <name evidence="1" type="ORF">EP164_13835</name>
</gene>
<reference evidence="1 2" key="1">
    <citation type="submission" date="2019-01" db="EMBL/GenBank/DDBJ databases">
        <title>Draft genome assembly of Photorhabdus luminescens subsp. sonorensis Caborca.</title>
        <authorList>
            <person name="Duong D.A."/>
            <person name="Espinosa-Artiles P."/>
            <person name="Orozco R.A."/>
            <person name="Molnar I."/>
            <person name="Stock P."/>
        </authorList>
    </citation>
    <scope>NUCLEOTIDE SEQUENCE [LARGE SCALE GENOMIC DNA]</scope>
    <source>
        <strain evidence="1 2">Caborca</strain>
    </source>
</reference>
<protein>
    <submittedName>
        <fullName evidence="1">Uncharacterized protein</fullName>
    </submittedName>
</protein>
<dbReference type="Proteomes" id="UP000307592">
    <property type="component" value="Unassembled WGS sequence"/>
</dbReference>